<gene>
    <name evidence="1" type="ORF">Tci_864682</name>
</gene>
<comment type="caution">
    <text evidence="1">The sequence shown here is derived from an EMBL/GenBank/DDBJ whole genome shotgun (WGS) entry which is preliminary data.</text>
</comment>
<feature type="non-terminal residue" evidence="1">
    <location>
        <position position="1"/>
    </location>
</feature>
<proteinExistence type="predicted"/>
<organism evidence="1">
    <name type="scientific">Tanacetum cinerariifolium</name>
    <name type="common">Dalmatian daisy</name>
    <name type="synonym">Chrysanthemum cinerariifolium</name>
    <dbReference type="NCBI Taxonomy" id="118510"/>
    <lineage>
        <taxon>Eukaryota</taxon>
        <taxon>Viridiplantae</taxon>
        <taxon>Streptophyta</taxon>
        <taxon>Embryophyta</taxon>
        <taxon>Tracheophyta</taxon>
        <taxon>Spermatophyta</taxon>
        <taxon>Magnoliopsida</taxon>
        <taxon>eudicotyledons</taxon>
        <taxon>Gunneridae</taxon>
        <taxon>Pentapetalae</taxon>
        <taxon>asterids</taxon>
        <taxon>campanulids</taxon>
        <taxon>Asterales</taxon>
        <taxon>Asteraceae</taxon>
        <taxon>Asteroideae</taxon>
        <taxon>Anthemideae</taxon>
        <taxon>Anthemidinae</taxon>
        <taxon>Tanacetum</taxon>
    </lineage>
</organism>
<sequence length="40" mass="4560">WDLDNSTWGGRDEVYGTVPVDAGAQESSMGKKGFWREWQL</sequence>
<name>A0A699S5K4_TANCI</name>
<protein>
    <submittedName>
        <fullName evidence="1">Uncharacterized protein</fullName>
    </submittedName>
</protein>
<reference evidence="1" key="1">
    <citation type="journal article" date="2019" name="Sci. Rep.">
        <title>Draft genome of Tanacetum cinerariifolium, the natural source of mosquito coil.</title>
        <authorList>
            <person name="Yamashiro T."/>
            <person name="Shiraishi A."/>
            <person name="Satake H."/>
            <person name="Nakayama K."/>
        </authorList>
    </citation>
    <scope>NUCLEOTIDE SEQUENCE</scope>
</reference>
<dbReference type="AlphaFoldDB" id="A0A699S5K4"/>
<accession>A0A699S5K4</accession>
<dbReference type="EMBL" id="BKCJ011139049">
    <property type="protein sequence ID" value="GFC92712.1"/>
    <property type="molecule type" value="Genomic_DNA"/>
</dbReference>
<evidence type="ECO:0000313" key="1">
    <source>
        <dbReference type="EMBL" id="GFC92712.1"/>
    </source>
</evidence>